<organism evidence="1 2">
    <name type="scientific">Striga asiatica</name>
    <name type="common">Asiatic witchweed</name>
    <name type="synonym">Buchnera asiatica</name>
    <dbReference type="NCBI Taxonomy" id="4170"/>
    <lineage>
        <taxon>Eukaryota</taxon>
        <taxon>Viridiplantae</taxon>
        <taxon>Streptophyta</taxon>
        <taxon>Embryophyta</taxon>
        <taxon>Tracheophyta</taxon>
        <taxon>Spermatophyta</taxon>
        <taxon>Magnoliopsida</taxon>
        <taxon>eudicotyledons</taxon>
        <taxon>Gunneridae</taxon>
        <taxon>Pentapetalae</taxon>
        <taxon>asterids</taxon>
        <taxon>lamiids</taxon>
        <taxon>Lamiales</taxon>
        <taxon>Orobanchaceae</taxon>
        <taxon>Buchnereae</taxon>
        <taxon>Striga</taxon>
    </lineage>
</organism>
<name>A0A5A7R0C9_STRAF</name>
<dbReference type="AlphaFoldDB" id="A0A5A7R0C9"/>
<evidence type="ECO:0000313" key="1">
    <source>
        <dbReference type="EMBL" id="GER50839.1"/>
    </source>
</evidence>
<proteinExistence type="predicted"/>
<dbReference type="EMBL" id="BKCP01009404">
    <property type="protein sequence ID" value="GER50839.1"/>
    <property type="molecule type" value="Genomic_DNA"/>
</dbReference>
<dbReference type="Proteomes" id="UP000325081">
    <property type="component" value="Unassembled WGS sequence"/>
</dbReference>
<sequence>MNETDFLIHSNELGHCSLSQLTVWNQIGLPLREFLGGQNLSHNVFVQDLLLPLLRLDCSFLLFCGVEVNSGSVLSPNSRRVVPRPENIKQGIKPAIFRVVLHPNHLRVFRGARAHVLVRRVVHIALGVPDLGLGDTRHPLEGQFDTPEASRPELCESLTGRRRVSVGALCDRRGRRGSGGGGAASEA</sequence>
<accession>A0A5A7R0C9</accession>
<reference evidence="2" key="1">
    <citation type="journal article" date="2019" name="Curr. Biol.">
        <title>Genome Sequence of Striga asiatica Provides Insight into the Evolution of Plant Parasitism.</title>
        <authorList>
            <person name="Yoshida S."/>
            <person name="Kim S."/>
            <person name="Wafula E.K."/>
            <person name="Tanskanen J."/>
            <person name="Kim Y.M."/>
            <person name="Honaas L."/>
            <person name="Yang Z."/>
            <person name="Spallek T."/>
            <person name="Conn C.E."/>
            <person name="Ichihashi Y."/>
            <person name="Cheong K."/>
            <person name="Cui S."/>
            <person name="Der J.P."/>
            <person name="Gundlach H."/>
            <person name="Jiao Y."/>
            <person name="Hori C."/>
            <person name="Ishida J.K."/>
            <person name="Kasahara H."/>
            <person name="Kiba T."/>
            <person name="Kim M.S."/>
            <person name="Koo N."/>
            <person name="Laohavisit A."/>
            <person name="Lee Y.H."/>
            <person name="Lumba S."/>
            <person name="McCourt P."/>
            <person name="Mortimer J.C."/>
            <person name="Mutuku J.M."/>
            <person name="Nomura T."/>
            <person name="Sasaki-Sekimoto Y."/>
            <person name="Seto Y."/>
            <person name="Wang Y."/>
            <person name="Wakatake T."/>
            <person name="Sakakibara H."/>
            <person name="Demura T."/>
            <person name="Yamaguchi S."/>
            <person name="Yoneyama K."/>
            <person name="Manabe R.I."/>
            <person name="Nelson D.C."/>
            <person name="Schulman A.H."/>
            <person name="Timko M.P."/>
            <person name="dePamphilis C.W."/>
            <person name="Choi D."/>
            <person name="Shirasu K."/>
        </authorList>
    </citation>
    <scope>NUCLEOTIDE SEQUENCE [LARGE SCALE GENOMIC DNA]</scope>
    <source>
        <strain evidence="2">cv. UVA1</strain>
    </source>
</reference>
<keyword evidence="2" id="KW-1185">Reference proteome</keyword>
<comment type="caution">
    <text evidence="1">The sequence shown here is derived from an EMBL/GenBank/DDBJ whole genome shotgun (WGS) entry which is preliminary data.</text>
</comment>
<protein>
    <submittedName>
        <fullName evidence="1">Indole-3-acetic acid inducible 2</fullName>
    </submittedName>
</protein>
<gene>
    <name evidence="1" type="ORF">STAS_28169</name>
</gene>
<evidence type="ECO:0000313" key="2">
    <source>
        <dbReference type="Proteomes" id="UP000325081"/>
    </source>
</evidence>